<evidence type="ECO:0000313" key="5">
    <source>
        <dbReference type="EMBL" id="CAD0205911.1"/>
    </source>
</evidence>
<reference evidence="5" key="1">
    <citation type="submission" date="2021-12" db="EMBL/GenBank/DDBJ databases">
        <authorList>
            <person name="King R."/>
        </authorList>
    </citation>
    <scope>NUCLEOTIDE SEQUENCE</scope>
</reference>
<dbReference type="InterPro" id="IPR047128">
    <property type="entry name" value="PhyH"/>
</dbReference>
<dbReference type="PANTHER" id="PTHR21308">
    <property type="entry name" value="PHYTANOYL-COA ALPHA-HYDROXYLASE"/>
    <property type="match status" value="1"/>
</dbReference>
<dbReference type="EMBL" id="LR824028">
    <property type="protein sequence ID" value="CAD0205911.1"/>
    <property type="molecule type" value="Genomic_DNA"/>
</dbReference>
<dbReference type="AlphaFoldDB" id="A0A9N8L4P2"/>
<dbReference type="EC" id="1.14.11.18" evidence="2"/>
<organism evidence="5 6">
    <name type="scientific">Chrysodeixis includens</name>
    <name type="common">Soybean looper</name>
    <name type="synonym">Pseudoplusia includens</name>
    <dbReference type="NCBI Taxonomy" id="689277"/>
    <lineage>
        <taxon>Eukaryota</taxon>
        <taxon>Metazoa</taxon>
        <taxon>Ecdysozoa</taxon>
        <taxon>Arthropoda</taxon>
        <taxon>Hexapoda</taxon>
        <taxon>Insecta</taxon>
        <taxon>Pterygota</taxon>
        <taxon>Neoptera</taxon>
        <taxon>Endopterygota</taxon>
        <taxon>Lepidoptera</taxon>
        <taxon>Glossata</taxon>
        <taxon>Ditrysia</taxon>
        <taxon>Noctuoidea</taxon>
        <taxon>Noctuidae</taxon>
        <taxon>Plusiinae</taxon>
        <taxon>Chrysodeixis</taxon>
    </lineage>
</organism>
<gene>
    <name evidence="5" type="ORF">CINC_LOCUS8209</name>
</gene>
<protein>
    <recommendedName>
        <fullName evidence="2">phytanoyl-CoA dioxygenase</fullName>
        <ecNumber evidence="2">1.14.11.18</ecNumber>
    </recommendedName>
    <alternativeName>
        <fullName evidence="3">Phytanic acid oxidase</fullName>
    </alternativeName>
    <alternativeName>
        <fullName evidence="4">Phytanoyl-CoA alpha-hydroxylase</fullName>
    </alternativeName>
</protein>
<evidence type="ECO:0000256" key="2">
    <source>
        <dbReference type="ARBA" id="ARBA00034809"/>
    </source>
</evidence>
<dbReference type="SUPFAM" id="SSF51197">
    <property type="entry name" value="Clavaminate synthase-like"/>
    <property type="match status" value="2"/>
</dbReference>
<dbReference type="InterPro" id="IPR008775">
    <property type="entry name" value="Phytyl_CoA_dOase-like"/>
</dbReference>
<dbReference type="OrthoDB" id="445007at2759"/>
<comment type="similarity">
    <text evidence="1">Belongs to the PhyH family.</text>
</comment>
<evidence type="ECO:0000256" key="1">
    <source>
        <dbReference type="ARBA" id="ARBA00005830"/>
    </source>
</evidence>
<keyword evidence="6" id="KW-1185">Reference proteome</keyword>
<evidence type="ECO:0000256" key="4">
    <source>
        <dbReference type="ARBA" id="ARBA00034924"/>
    </source>
</evidence>
<dbReference type="Pfam" id="PF05721">
    <property type="entry name" value="PhyH"/>
    <property type="match status" value="2"/>
</dbReference>
<evidence type="ECO:0000256" key="3">
    <source>
        <dbReference type="ARBA" id="ARBA00034921"/>
    </source>
</evidence>
<dbReference type="PANTHER" id="PTHR21308:SF1">
    <property type="entry name" value="PHYTANOYL-COA DIOXYGENASE, PEROXISOMAL"/>
    <property type="match status" value="1"/>
</dbReference>
<proteinExistence type="inferred from homology"/>
<accession>A0A9N8L4P2</accession>
<dbReference type="GO" id="GO:0048244">
    <property type="term" value="F:phytanoyl-CoA dioxygenase activity"/>
    <property type="evidence" value="ECO:0007669"/>
    <property type="project" value="UniProtKB-EC"/>
</dbReference>
<dbReference type="Proteomes" id="UP001154114">
    <property type="component" value="Chromosome 25"/>
</dbReference>
<evidence type="ECO:0000313" key="6">
    <source>
        <dbReference type="Proteomes" id="UP001154114"/>
    </source>
</evidence>
<sequence length="564" mass="64710">MVLVKSLAGVRVLPKAVFSEESDTYVLSPEQKQFYEDNGYLVIKELINFTDLYNYKQRFLQICKGIVPVGNVRVVKEPSLIKQNLKPEDYINKIQELLYDDVFITYGEHPRILSVLTQFIGEDITAVNSMFINKPPGSSRHPPHQDLFYFPFRPAEKIIGVWTAIDHVNKENGCLYAIPGSHKMKELYEHDGKKDALKMYHGVDEDAVAPSDKWVHLEMAPGDTVFLHPYLLHGSGPNVSKNYRKAITFHFANSFCHYIDIAGTVQEKMAKEVEYYSEKMGMKLNYIEQLDFYWENGYLVIKGLISQPALNSYRQRFKDVCNGKVKKGVVTVVKDRALSKTKINPEDYINKIQELLYDEVFSTYSEDPRLLHIVAQLVGDHITAVNCMLINKPPGTSEHPPHQDLYYFPFRPAHKIVGTWTAIDPVDRNNGCLYMVPGSHKPNILYDHGDQINDSKLFFTTIINAGDVAPEHKRVYLDMAPGDTVFFMPHLVHGSRPNKTQGYRKAMTCHYASSECRYIDVSRTNQAPIARQMEAELRRRGSDLSYVDMWRIKTKQVRGVRSNL</sequence>
<dbReference type="GO" id="GO:0001561">
    <property type="term" value="P:fatty acid alpha-oxidation"/>
    <property type="evidence" value="ECO:0007669"/>
    <property type="project" value="InterPro"/>
</dbReference>
<dbReference type="Gene3D" id="2.60.120.620">
    <property type="entry name" value="q2cbj1_9rhob like domain"/>
    <property type="match status" value="2"/>
</dbReference>
<name>A0A9N8L4P2_CHRIL</name>